<dbReference type="CDD" id="cd01299">
    <property type="entry name" value="Met_dep_hydrolase_A"/>
    <property type="match status" value="1"/>
</dbReference>
<dbReference type="EMBL" id="BAAAPK010000001">
    <property type="protein sequence ID" value="GAA1682214.1"/>
    <property type="molecule type" value="Genomic_DNA"/>
</dbReference>
<dbReference type="SUPFAM" id="SSF51338">
    <property type="entry name" value="Composite domain of metallo-dependent hydrolases"/>
    <property type="match status" value="1"/>
</dbReference>
<dbReference type="InterPro" id="IPR006680">
    <property type="entry name" value="Amidohydro-rel"/>
</dbReference>
<dbReference type="InterPro" id="IPR032466">
    <property type="entry name" value="Metal_Hydrolase"/>
</dbReference>
<keyword evidence="3" id="KW-1185">Reference proteome</keyword>
<evidence type="ECO:0000313" key="3">
    <source>
        <dbReference type="Proteomes" id="UP001500596"/>
    </source>
</evidence>
<dbReference type="RefSeq" id="WP_344055469.1">
    <property type="nucleotide sequence ID" value="NZ_BAAAPK010000001.1"/>
</dbReference>
<proteinExistence type="predicted"/>
<accession>A0ABN2H682</accession>
<feature type="domain" description="Amidohydrolase-related" evidence="1">
    <location>
        <begin position="70"/>
        <end position="417"/>
    </location>
</feature>
<dbReference type="InterPro" id="IPR051781">
    <property type="entry name" value="Metallo-dep_Hydrolase"/>
</dbReference>
<evidence type="ECO:0000259" key="1">
    <source>
        <dbReference type="Pfam" id="PF01979"/>
    </source>
</evidence>
<dbReference type="Gene3D" id="2.30.40.10">
    <property type="entry name" value="Urease, subunit C, domain 1"/>
    <property type="match status" value="1"/>
</dbReference>
<dbReference type="Pfam" id="PF01979">
    <property type="entry name" value="Amidohydro_1"/>
    <property type="match status" value="1"/>
</dbReference>
<comment type="caution">
    <text evidence="2">The sequence shown here is derived from an EMBL/GenBank/DDBJ whole genome shotgun (WGS) entry which is preliminary data.</text>
</comment>
<dbReference type="Proteomes" id="UP001500596">
    <property type="component" value="Unassembled WGS sequence"/>
</dbReference>
<dbReference type="InterPro" id="IPR057744">
    <property type="entry name" value="OTAase-like"/>
</dbReference>
<reference evidence="2 3" key="1">
    <citation type="journal article" date="2019" name="Int. J. Syst. Evol. Microbiol.">
        <title>The Global Catalogue of Microorganisms (GCM) 10K type strain sequencing project: providing services to taxonomists for standard genome sequencing and annotation.</title>
        <authorList>
            <consortium name="The Broad Institute Genomics Platform"/>
            <consortium name="The Broad Institute Genome Sequencing Center for Infectious Disease"/>
            <person name="Wu L."/>
            <person name="Ma J."/>
        </authorList>
    </citation>
    <scope>NUCLEOTIDE SEQUENCE [LARGE SCALE GENOMIC DNA]</scope>
    <source>
        <strain evidence="2 3">JCM 15575</strain>
    </source>
</reference>
<sequence>MRARARLPLTPIGPGRTVLVGATLIDGAASAPLPDAEVAVLDGVVDYAGPRRRGGVEDGGRVVDLSGSWMLPGFIDVHVHLAMVAAGGEQQRAWFAEEAVLEVAAQLRRTVEAGVTTARDLDGLTPGYRLAVGNGTAVGPRLHLAIAMLSPTGGHADPFLPNGSLPAWAARAGMPSPALVDTDDDIVRTVRRLISMGADAIKVSTSGGAGSPTDEPDDVGITEQQVRLIRRLGDERGGVPVTAHALTDAAARAAVQGGAASIEHGYDLSDATIELMLERGTVLVPTLSTLLREISTHIDPGRRRERERMRERGMDSVRRAIAAGVPVALGTDAGVVPHGANLRELAWLVEAGLTPIDAIRAGTSAGAELLGIGDRVGTVAAGKMADLVVTDADPLASVGRLAEPGAVRMVVQSGRAVVDLDRRLG</sequence>
<dbReference type="PANTHER" id="PTHR43135:SF3">
    <property type="entry name" value="ALPHA-D-RIBOSE 1-METHYLPHOSPHONATE 5-TRIPHOSPHATE DIPHOSPHATASE"/>
    <property type="match status" value="1"/>
</dbReference>
<dbReference type="Gene3D" id="3.20.20.140">
    <property type="entry name" value="Metal-dependent hydrolases"/>
    <property type="match status" value="1"/>
</dbReference>
<name>A0ABN2H682_9MICO</name>
<dbReference type="InterPro" id="IPR011059">
    <property type="entry name" value="Metal-dep_hydrolase_composite"/>
</dbReference>
<gene>
    <name evidence="2" type="ORF">GCM10009807_27660</name>
</gene>
<dbReference type="PANTHER" id="PTHR43135">
    <property type="entry name" value="ALPHA-D-RIBOSE 1-METHYLPHOSPHONATE 5-TRIPHOSPHATE DIPHOSPHATASE"/>
    <property type="match status" value="1"/>
</dbReference>
<dbReference type="SUPFAM" id="SSF51556">
    <property type="entry name" value="Metallo-dependent hydrolases"/>
    <property type="match status" value="1"/>
</dbReference>
<organism evidence="2 3">
    <name type="scientific">Microbacterium lacus</name>
    <dbReference type="NCBI Taxonomy" id="415217"/>
    <lineage>
        <taxon>Bacteria</taxon>
        <taxon>Bacillati</taxon>
        <taxon>Actinomycetota</taxon>
        <taxon>Actinomycetes</taxon>
        <taxon>Micrococcales</taxon>
        <taxon>Microbacteriaceae</taxon>
        <taxon>Microbacterium</taxon>
    </lineage>
</organism>
<protein>
    <submittedName>
        <fullName evidence="2">Amidohydrolase family protein</fullName>
    </submittedName>
</protein>
<evidence type="ECO:0000313" key="2">
    <source>
        <dbReference type="EMBL" id="GAA1682214.1"/>
    </source>
</evidence>